<reference evidence="4 5" key="1">
    <citation type="submission" date="2020-06" db="EMBL/GenBank/DDBJ databases">
        <title>Transcriptomic and genomic resources for Thalictrum thalictroides and T. hernandezii: Facilitating candidate gene discovery in an emerging model plant lineage.</title>
        <authorList>
            <person name="Arias T."/>
            <person name="Riano-Pachon D.M."/>
            <person name="Di Stilio V.S."/>
        </authorList>
    </citation>
    <scope>NUCLEOTIDE SEQUENCE [LARGE SCALE GENOMIC DNA]</scope>
    <source>
        <strain evidence="5">cv. WT478/WT964</strain>
        <tissue evidence="4">Leaves</tissue>
    </source>
</reference>
<comment type="caution">
    <text evidence="4">The sequence shown here is derived from an EMBL/GenBank/DDBJ whole genome shotgun (WGS) entry which is preliminary data.</text>
</comment>
<dbReference type="Pfam" id="PF00179">
    <property type="entry name" value="UQ_con"/>
    <property type="match status" value="1"/>
</dbReference>
<dbReference type="AlphaFoldDB" id="A0A7J6VWY8"/>
<dbReference type="GO" id="GO:0061631">
    <property type="term" value="F:ubiquitin conjugating enzyme activity"/>
    <property type="evidence" value="ECO:0007669"/>
    <property type="project" value="TreeGrafter"/>
</dbReference>
<sequence length="323" mass="37350">MTNFKPFDIVRDASDHHFLGSNHNGKDCKDKVMKTIMKEWKILEQNLPESIFVRVYEERIDLLRAAIVGPPFTPYYNGLFFFDFCFPKDYPARPPTVYYHSFGLRLNPNLYSNGYVCLSLLNTWNGQKVEKWNKSQSTVLQVLLSLQALVLNEKPCFNEPGIRSMAGKSSWEKRSLAYNEETWVKSCKTMIFLLHTPRKHFEEFIIEHFREQAQTILLACKAYMSGYAKVGDIVQDETSSSPAYKASKQFNTSMLDIYPRLLDYFASKGASVENCRIELKVLPKPEDVAEKRKDGISKKMFITLKMLFGCAKVVEHNDDTIRN</sequence>
<accession>A0A7J6VWY8</accession>
<dbReference type="SMART" id="SM00212">
    <property type="entry name" value="UBCc"/>
    <property type="match status" value="1"/>
</dbReference>
<evidence type="ECO:0000256" key="2">
    <source>
        <dbReference type="ARBA" id="ARBA00022786"/>
    </source>
</evidence>
<organism evidence="4 5">
    <name type="scientific">Thalictrum thalictroides</name>
    <name type="common">Rue-anemone</name>
    <name type="synonym">Anemone thalictroides</name>
    <dbReference type="NCBI Taxonomy" id="46969"/>
    <lineage>
        <taxon>Eukaryota</taxon>
        <taxon>Viridiplantae</taxon>
        <taxon>Streptophyta</taxon>
        <taxon>Embryophyta</taxon>
        <taxon>Tracheophyta</taxon>
        <taxon>Spermatophyta</taxon>
        <taxon>Magnoliopsida</taxon>
        <taxon>Ranunculales</taxon>
        <taxon>Ranunculaceae</taxon>
        <taxon>Thalictroideae</taxon>
        <taxon>Thalictrum</taxon>
    </lineage>
</organism>
<keyword evidence="5" id="KW-1185">Reference proteome</keyword>
<dbReference type="PANTHER" id="PTHR46116">
    <property type="entry name" value="(E3-INDEPENDENT) E2 UBIQUITIN-CONJUGATING ENZYME"/>
    <property type="match status" value="1"/>
</dbReference>
<evidence type="ECO:0000259" key="3">
    <source>
        <dbReference type="PROSITE" id="PS50127"/>
    </source>
</evidence>
<protein>
    <submittedName>
        <fullName evidence="4">Ubiquitin-conjugating enzyme</fullName>
    </submittedName>
</protein>
<dbReference type="PROSITE" id="PS50127">
    <property type="entry name" value="UBC_2"/>
    <property type="match status" value="1"/>
</dbReference>
<dbReference type="EMBL" id="JABWDY010025574">
    <property type="protein sequence ID" value="KAF5189351.1"/>
    <property type="molecule type" value="Genomic_DNA"/>
</dbReference>
<dbReference type="CDD" id="cd23837">
    <property type="entry name" value="UBCc_UBE2O"/>
    <property type="match status" value="1"/>
</dbReference>
<dbReference type="Proteomes" id="UP000554482">
    <property type="component" value="Unassembled WGS sequence"/>
</dbReference>
<dbReference type="PANTHER" id="PTHR46116:SF19">
    <property type="entry name" value="UBIQUITIN-CONJUGATING ENZYME FAMILY PROTEIN"/>
    <property type="match status" value="1"/>
</dbReference>
<dbReference type="Gene3D" id="3.10.110.10">
    <property type="entry name" value="Ubiquitin Conjugating Enzyme"/>
    <property type="match status" value="1"/>
</dbReference>
<name>A0A7J6VWY8_THATH</name>
<evidence type="ECO:0000313" key="4">
    <source>
        <dbReference type="EMBL" id="KAF5189351.1"/>
    </source>
</evidence>
<dbReference type="SUPFAM" id="SSF54495">
    <property type="entry name" value="UBC-like"/>
    <property type="match status" value="1"/>
</dbReference>
<gene>
    <name evidence="4" type="ORF">FRX31_021065</name>
</gene>
<dbReference type="OrthoDB" id="47801at2759"/>
<evidence type="ECO:0000256" key="1">
    <source>
        <dbReference type="ARBA" id="ARBA00022679"/>
    </source>
</evidence>
<dbReference type="InterPro" id="IPR016135">
    <property type="entry name" value="UBQ-conjugating_enzyme/RWD"/>
</dbReference>
<feature type="domain" description="UBC core" evidence="3">
    <location>
        <begin position="31"/>
        <end position="189"/>
    </location>
</feature>
<dbReference type="InterPro" id="IPR000608">
    <property type="entry name" value="UBC"/>
</dbReference>
<proteinExistence type="predicted"/>
<keyword evidence="1" id="KW-0808">Transferase</keyword>
<keyword evidence="2" id="KW-0833">Ubl conjugation pathway</keyword>
<evidence type="ECO:0000313" key="5">
    <source>
        <dbReference type="Proteomes" id="UP000554482"/>
    </source>
</evidence>